<dbReference type="EMBL" id="CM040982">
    <property type="protein sequence ID" value="MCJ8734822.1"/>
    <property type="molecule type" value="Genomic_DNA"/>
</dbReference>
<accession>A0ACC5YGY4</accession>
<proteinExistence type="predicted"/>
<comment type="caution">
    <text evidence="1">The sequence shown here is derived from an EMBL/GenBank/DDBJ whole genome shotgun (WGS) entry which is preliminary data.</text>
</comment>
<protein>
    <submittedName>
        <fullName evidence="1">Uncharacterized protein</fullName>
    </submittedName>
</protein>
<name>A0ACC5YGY4_9TELE</name>
<keyword evidence="2" id="KW-1185">Reference proteome</keyword>
<evidence type="ECO:0000313" key="1">
    <source>
        <dbReference type="EMBL" id="MCJ8734822.1"/>
    </source>
</evidence>
<sequence>MLLELAGVLHWIFLIHAQGSPYQKPWPVTCDDESICTLETSHVFIKCSYTHTNIHTVIWFSPKQKNKWKNEKSPEDLALDSDFAGRVNHTETLNSSTLSIRDVRLGDSGEYRFMLITANGEKYLSSIAVNLTVTDLQVRIHPGITEQVLNLTCSTHCRLTAKWNTWWKNGKRIKAHLITEPLLLSAGDGGSYFCSFKTKNKVIRSPAVCVWEKNCWKVIYAQRRVCAFKGSSVTFPCTYSYPSGQKVNESYWMFNQNDVRLLEQFAGRVEFVGNKENNCTLRLTDLKESDSGDYRFLFTTYTTQTVFSSSLSIQLIVTDVQMVRVSSANMSEGQTVTLSCITSCTLPYHTFSWYQNGQRVMNKLTKRNNLYLDVLSYKEKDNYTCAVRVIEAKSHTAASGGDGWWIQHAIWAGGGFVAVLTLLIVIQLIRRARRTENDTDIQAVGASLTDTYTSLSPATRSSEYSTLFAYSRITSRTERDAHSQAAKTSGSTVQRKISDSVYENVECKM</sequence>
<reference evidence="1" key="1">
    <citation type="submission" date="2020-02" db="EMBL/GenBank/DDBJ databases">
        <title>Genome sequencing of the panga catfish, Pangasius djambal.</title>
        <authorList>
            <person name="Wen M."/>
            <person name="Zahm M."/>
            <person name="Roques C."/>
            <person name="Cabau C."/>
            <person name="Klopp C."/>
            <person name="Donnadieu C."/>
            <person name="Jouanno E."/>
            <person name="Avarre J.-C."/>
            <person name="Campet M."/>
            <person name="Ha T."/>
            <person name="Dugue R."/>
            <person name="Lampietro C."/>
            <person name="Louis A."/>
            <person name="Herpin A."/>
            <person name="Echchiki A."/>
            <person name="Berthelot C."/>
            <person name="Parey E."/>
            <person name="Roest-Crollius H."/>
            <person name="Braasch I."/>
            <person name="Postlethwait J.H."/>
            <person name="Bobe J."/>
            <person name="Montfort J."/>
            <person name="Bouchez O."/>
            <person name="Begum T."/>
            <person name="Schartl M."/>
            <person name="Gustiano R."/>
            <person name="Guiguen Y."/>
        </authorList>
    </citation>
    <scope>NUCLEOTIDE SEQUENCE</scope>
    <source>
        <strain evidence="1">Pdj_M5554</strain>
    </source>
</reference>
<gene>
    <name evidence="1" type="ORF">PDJAM_G00239780</name>
</gene>
<dbReference type="Proteomes" id="UP000830395">
    <property type="component" value="Chromosome 8"/>
</dbReference>
<evidence type="ECO:0000313" key="2">
    <source>
        <dbReference type="Proteomes" id="UP000830395"/>
    </source>
</evidence>
<organism evidence="1 2">
    <name type="scientific">Pangasius djambal</name>
    <dbReference type="NCBI Taxonomy" id="1691987"/>
    <lineage>
        <taxon>Eukaryota</taxon>
        <taxon>Metazoa</taxon>
        <taxon>Chordata</taxon>
        <taxon>Craniata</taxon>
        <taxon>Vertebrata</taxon>
        <taxon>Euteleostomi</taxon>
        <taxon>Actinopterygii</taxon>
        <taxon>Neopterygii</taxon>
        <taxon>Teleostei</taxon>
        <taxon>Ostariophysi</taxon>
        <taxon>Siluriformes</taxon>
        <taxon>Pangasiidae</taxon>
        <taxon>Pangasius</taxon>
    </lineage>
</organism>